<dbReference type="Proteomes" id="UP000030708">
    <property type="component" value="Unassembled WGS sequence"/>
</dbReference>
<reference evidence="2 3" key="1">
    <citation type="submission" date="2013-02" db="EMBL/GenBank/DDBJ databases">
        <title>The Genome Annotation of Plasmodium falciparum Tanzania (2000708).</title>
        <authorList>
            <consortium name="The Broad Institute Genome Sequencing Platform"/>
            <consortium name="The Broad Institute Genome Sequencing Center for Infectious Disease"/>
            <person name="Neafsey D."/>
            <person name="Hoffman S."/>
            <person name="Volkman S."/>
            <person name="Rosenthal P."/>
            <person name="Walker B."/>
            <person name="Young S.K."/>
            <person name="Zeng Q."/>
            <person name="Gargeya S."/>
            <person name="Fitzgerald M."/>
            <person name="Haas B."/>
            <person name="Abouelleil A."/>
            <person name="Allen A.W."/>
            <person name="Alvarado L."/>
            <person name="Arachchi H.M."/>
            <person name="Berlin A.M."/>
            <person name="Chapman S.B."/>
            <person name="Gainer-Dewar J."/>
            <person name="Goldberg J."/>
            <person name="Griggs A."/>
            <person name="Gujja S."/>
            <person name="Hansen M."/>
            <person name="Howarth C."/>
            <person name="Imamovic A."/>
            <person name="Ireland A."/>
            <person name="Larimer J."/>
            <person name="McCowan C."/>
            <person name="Murphy C."/>
            <person name="Pearson M."/>
            <person name="Poon T.W."/>
            <person name="Priest M."/>
            <person name="Roberts A."/>
            <person name="Saif S."/>
            <person name="Shea T."/>
            <person name="Sisk P."/>
            <person name="Sykes S."/>
            <person name="Wortman J."/>
            <person name="Nusbaum C."/>
            <person name="Birren B."/>
        </authorList>
    </citation>
    <scope>NUCLEOTIDE SEQUENCE [LARGE SCALE GENOMIC DNA]</scope>
    <source>
        <strain evidence="3">Tanzania (2000708)</strain>
    </source>
</reference>
<sequence>MFYDIISYYVISIYIPFYVFFSFVLSNELILDIIIKGNTYQGYYGIQNVFKDRHKIKHNNINKLI</sequence>
<evidence type="ECO:0000313" key="2">
    <source>
        <dbReference type="EMBL" id="ETW37255.1"/>
    </source>
</evidence>
<evidence type="ECO:0000313" key="3">
    <source>
        <dbReference type="Proteomes" id="UP000030708"/>
    </source>
</evidence>
<accession>A0A024W9Q8</accession>
<keyword evidence="1" id="KW-0812">Transmembrane</keyword>
<organism evidence="2 3">
    <name type="scientific">Plasmodium falciparum Tanzania</name>
    <name type="common">2000708</name>
    <dbReference type="NCBI Taxonomy" id="1036725"/>
    <lineage>
        <taxon>Eukaryota</taxon>
        <taxon>Sar</taxon>
        <taxon>Alveolata</taxon>
        <taxon>Apicomplexa</taxon>
        <taxon>Aconoidasida</taxon>
        <taxon>Haemosporida</taxon>
        <taxon>Plasmodiidae</taxon>
        <taxon>Plasmodium</taxon>
        <taxon>Plasmodium (Laverania)</taxon>
    </lineage>
</organism>
<dbReference type="AlphaFoldDB" id="A0A024W9Q8"/>
<feature type="transmembrane region" description="Helical" evidence="1">
    <location>
        <begin position="6"/>
        <end position="26"/>
    </location>
</feature>
<keyword evidence="1" id="KW-0472">Membrane</keyword>
<name>A0A024W9Q8_PLAFA</name>
<evidence type="ECO:0000256" key="1">
    <source>
        <dbReference type="SAM" id="Phobius"/>
    </source>
</evidence>
<proteinExistence type="predicted"/>
<keyword evidence="1" id="KW-1133">Transmembrane helix</keyword>
<gene>
    <name evidence="2" type="ORF">PFTANZ_02058</name>
</gene>
<protein>
    <submittedName>
        <fullName evidence="2">Uncharacterized protein</fullName>
    </submittedName>
</protein>
<dbReference type="EMBL" id="KI926381">
    <property type="protein sequence ID" value="ETW37255.1"/>
    <property type="molecule type" value="Genomic_DNA"/>
</dbReference>
<reference evidence="2 3" key="2">
    <citation type="submission" date="2013-02" db="EMBL/GenBank/DDBJ databases">
        <title>The Genome Sequence of Plasmodium falciparum Tanzania (2000708).</title>
        <authorList>
            <consortium name="The Broad Institute Genome Sequencing Platform"/>
            <consortium name="The Broad Institute Genome Sequencing Center for Infectious Disease"/>
            <person name="Neafsey D."/>
            <person name="Cheeseman I."/>
            <person name="Volkman S."/>
            <person name="Adams J."/>
            <person name="Walker B."/>
            <person name="Young S.K."/>
            <person name="Zeng Q."/>
            <person name="Gargeya S."/>
            <person name="Fitzgerald M."/>
            <person name="Haas B."/>
            <person name="Abouelleil A."/>
            <person name="Alvarado L."/>
            <person name="Arachchi H.M."/>
            <person name="Berlin A.M."/>
            <person name="Chapman S.B."/>
            <person name="Dewar J."/>
            <person name="Goldberg J."/>
            <person name="Griggs A."/>
            <person name="Gujja S."/>
            <person name="Hansen M."/>
            <person name="Howarth C."/>
            <person name="Imamovic A."/>
            <person name="Larimer J."/>
            <person name="McCowan C."/>
            <person name="Murphy C."/>
            <person name="Neiman D."/>
            <person name="Pearson M."/>
            <person name="Priest M."/>
            <person name="Roberts A."/>
            <person name="Saif S."/>
            <person name="Shea T."/>
            <person name="Sisk P."/>
            <person name="Sykes S."/>
            <person name="Wortman J."/>
            <person name="Nusbaum C."/>
            <person name="Birren B."/>
        </authorList>
    </citation>
    <scope>NUCLEOTIDE SEQUENCE [LARGE SCALE GENOMIC DNA]</scope>
    <source>
        <strain evidence="3">Tanzania (2000708)</strain>
    </source>
</reference>